<comment type="caution">
    <text evidence="1">The sequence shown here is derived from an EMBL/GenBank/DDBJ whole genome shotgun (WGS) entry which is preliminary data.</text>
</comment>
<accession>A0A396S7K7</accession>
<dbReference type="AlphaFoldDB" id="A0A396S7K7"/>
<sequence length="66" mass="7434">MKGPNMNDHQLSRIATALDSIAAELKSSYDLKENYHPITPLVNERLKEIAGENEPFEPAMARLLLQ</sequence>
<proteinExistence type="predicted"/>
<gene>
    <name evidence="1" type="ORF">D1B33_09665</name>
</gene>
<evidence type="ECO:0000313" key="1">
    <source>
        <dbReference type="EMBL" id="RHW36660.1"/>
    </source>
</evidence>
<dbReference type="Proteomes" id="UP000265692">
    <property type="component" value="Unassembled WGS sequence"/>
</dbReference>
<dbReference type="EMBL" id="QWEI01000004">
    <property type="protein sequence ID" value="RHW36660.1"/>
    <property type="molecule type" value="Genomic_DNA"/>
</dbReference>
<name>A0A396S7K7_9BACL</name>
<protein>
    <submittedName>
        <fullName evidence="1">Uncharacterized protein</fullName>
    </submittedName>
</protein>
<organism evidence="1 2">
    <name type="scientific">Ureibacillus yapensis</name>
    <dbReference type="NCBI Taxonomy" id="2304605"/>
    <lineage>
        <taxon>Bacteria</taxon>
        <taxon>Bacillati</taxon>
        <taxon>Bacillota</taxon>
        <taxon>Bacilli</taxon>
        <taxon>Bacillales</taxon>
        <taxon>Caryophanaceae</taxon>
        <taxon>Ureibacillus</taxon>
    </lineage>
</organism>
<evidence type="ECO:0000313" key="2">
    <source>
        <dbReference type="Proteomes" id="UP000265692"/>
    </source>
</evidence>
<keyword evidence="2" id="KW-1185">Reference proteome</keyword>
<reference evidence="1 2" key="1">
    <citation type="submission" date="2018-08" db="EMBL/GenBank/DDBJ databases">
        <title>Lysinibacillus sp. YLB-03 draft genome sequence.</title>
        <authorList>
            <person name="Yu L."/>
        </authorList>
    </citation>
    <scope>NUCLEOTIDE SEQUENCE [LARGE SCALE GENOMIC DNA]</scope>
    <source>
        <strain evidence="1 2">YLB-03</strain>
    </source>
</reference>